<keyword evidence="3" id="KW-0276">Fatty acid metabolism</keyword>
<dbReference type="Gene3D" id="3.40.50.12780">
    <property type="entry name" value="N-terminal domain of ligase-like"/>
    <property type="match status" value="1"/>
</dbReference>
<gene>
    <name evidence="6" type="ORF">QCA50_003416</name>
</gene>
<evidence type="ECO:0000256" key="1">
    <source>
        <dbReference type="ARBA" id="ARBA00006432"/>
    </source>
</evidence>
<name>A0AAW0GS10_9APHY</name>
<dbReference type="AlphaFoldDB" id="A0AAW0GS10"/>
<organism evidence="6 7">
    <name type="scientific">Cerrena zonata</name>
    <dbReference type="NCBI Taxonomy" id="2478898"/>
    <lineage>
        <taxon>Eukaryota</taxon>
        <taxon>Fungi</taxon>
        <taxon>Dikarya</taxon>
        <taxon>Basidiomycota</taxon>
        <taxon>Agaricomycotina</taxon>
        <taxon>Agaricomycetes</taxon>
        <taxon>Polyporales</taxon>
        <taxon>Cerrenaceae</taxon>
        <taxon>Cerrena</taxon>
    </lineage>
</organism>
<evidence type="ECO:0000313" key="7">
    <source>
        <dbReference type="Proteomes" id="UP001385951"/>
    </source>
</evidence>
<dbReference type="InterPro" id="IPR000873">
    <property type="entry name" value="AMP-dep_synth/lig_dom"/>
</dbReference>
<feature type="domain" description="AMP-dependent synthetase/ligase" evidence="5">
    <location>
        <begin position="3"/>
        <end position="107"/>
    </location>
</feature>
<dbReference type="Proteomes" id="UP001385951">
    <property type="component" value="Unassembled WGS sequence"/>
</dbReference>
<keyword evidence="4" id="KW-0443">Lipid metabolism</keyword>
<proteinExistence type="inferred from homology"/>
<dbReference type="Pfam" id="PF00501">
    <property type="entry name" value="AMP-binding"/>
    <property type="match status" value="1"/>
</dbReference>
<dbReference type="PANTHER" id="PTHR43859">
    <property type="entry name" value="ACYL-ACTIVATING ENZYME"/>
    <property type="match status" value="1"/>
</dbReference>
<dbReference type="GO" id="GO:0016874">
    <property type="term" value="F:ligase activity"/>
    <property type="evidence" value="ECO:0007669"/>
    <property type="project" value="UniProtKB-KW"/>
</dbReference>
<protein>
    <recommendedName>
        <fullName evidence="5">AMP-dependent synthetase/ligase domain-containing protein</fullName>
    </recommendedName>
</protein>
<evidence type="ECO:0000256" key="3">
    <source>
        <dbReference type="ARBA" id="ARBA00022832"/>
    </source>
</evidence>
<keyword evidence="2" id="KW-0436">Ligase</keyword>
<dbReference type="PANTHER" id="PTHR43859:SF4">
    <property type="entry name" value="BUTANOATE--COA LIGASE AAE1-RELATED"/>
    <property type="match status" value="1"/>
</dbReference>
<dbReference type="GO" id="GO:0006631">
    <property type="term" value="P:fatty acid metabolic process"/>
    <property type="evidence" value="ECO:0007669"/>
    <property type="project" value="UniProtKB-KW"/>
</dbReference>
<reference evidence="6 7" key="1">
    <citation type="submission" date="2022-09" db="EMBL/GenBank/DDBJ databases">
        <authorList>
            <person name="Palmer J.M."/>
        </authorList>
    </citation>
    <scope>NUCLEOTIDE SEQUENCE [LARGE SCALE GENOMIC DNA]</scope>
    <source>
        <strain evidence="6 7">DSM 7382</strain>
    </source>
</reference>
<evidence type="ECO:0000256" key="2">
    <source>
        <dbReference type="ARBA" id="ARBA00022598"/>
    </source>
</evidence>
<dbReference type="InterPro" id="IPR042099">
    <property type="entry name" value="ANL_N_sf"/>
</dbReference>
<dbReference type="EMBL" id="JASBNA010000003">
    <property type="protein sequence ID" value="KAK7693844.1"/>
    <property type="molecule type" value="Genomic_DNA"/>
</dbReference>
<evidence type="ECO:0000313" key="6">
    <source>
        <dbReference type="EMBL" id="KAK7693844.1"/>
    </source>
</evidence>
<comment type="caution">
    <text evidence="6">The sequence shown here is derived from an EMBL/GenBank/DDBJ whole genome shotgun (WGS) entry which is preliminary data.</text>
</comment>
<sequence>MESVYLWILPMFHACGWTYPWAITLASACQITLRTVSYPHIWNHLINSGVTHYCGAPTVQIGLVSASEARPLSRPVSAIIAGSAPTAQLIGDLEKLGITAVHVYGLT</sequence>
<comment type="similarity">
    <text evidence="1">Belongs to the ATP-dependent AMP-binding enzyme family.</text>
</comment>
<keyword evidence="7" id="KW-1185">Reference proteome</keyword>
<accession>A0AAW0GS10</accession>
<dbReference type="SUPFAM" id="SSF56801">
    <property type="entry name" value="Acetyl-CoA synthetase-like"/>
    <property type="match status" value="1"/>
</dbReference>
<evidence type="ECO:0000256" key="4">
    <source>
        <dbReference type="ARBA" id="ARBA00023098"/>
    </source>
</evidence>
<evidence type="ECO:0000259" key="5">
    <source>
        <dbReference type="Pfam" id="PF00501"/>
    </source>
</evidence>